<keyword evidence="1" id="KW-0732">Signal</keyword>
<dbReference type="Proteomes" id="UP000317178">
    <property type="component" value="Chromosome"/>
</dbReference>
<dbReference type="SUPFAM" id="SSF75005">
    <property type="entry name" value="Arabinanase/levansucrase/invertase"/>
    <property type="match status" value="1"/>
</dbReference>
<accession>A0A518CLK9</accession>
<feature type="signal peptide" evidence="1">
    <location>
        <begin position="1"/>
        <end position="24"/>
    </location>
</feature>
<dbReference type="Gene3D" id="2.115.10.20">
    <property type="entry name" value="Glycosyl hydrolase domain, family 43"/>
    <property type="match status" value="1"/>
</dbReference>
<protein>
    <recommendedName>
        <fullName evidence="4">Glycosyl hydrolase family 32 N-terminal domain-containing protein</fullName>
    </recommendedName>
</protein>
<gene>
    <name evidence="2" type="ORF">Pla110_18320</name>
</gene>
<evidence type="ECO:0008006" key="4">
    <source>
        <dbReference type="Google" id="ProtNLM"/>
    </source>
</evidence>
<dbReference type="OrthoDB" id="180690at2"/>
<organism evidence="2 3">
    <name type="scientific">Polystyrenella longa</name>
    <dbReference type="NCBI Taxonomy" id="2528007"/>
    <lineage>
        <taxon>Bacteria</taxon>
        <taxon>Pseudomonadati</taxon>
        <taxon>Planctomycetota</taxon>
        <taxon>Planctomycetia</taxon>
        <taxon>Planctomycetales</taxon>
        <taxon>Planctomycetaceae</taxon>
        <taxon>Polystyrenella</taxon>
    </lineage>
</organism>
<evidence type="ECO:0000313" key="3">
    <source>
        <dbReference type="Proteomes" id="UP000317178"/>
    </source>
</evidence>
<proteinExistence type="predicted"/>
<dbReference type="KEGG" id="plon:Pla110_18320"/>
<dbReference type="InterPro" id="IPR023296">
    <property type="entry name" value="Glyco_hydro_beta-prop_sf"/>
</dbReference>
<keyword evidence="3" id="KW-1185">Reference proteome</keyword>
<evidence type="ECO:0000313" key="2">
    <source>
        <dbReference type="EMBL" id="QDU80110.1"/>
    </source>
</evidence>
<reference evidence="2 3" key="1">
    <citation type="submission" date="2019-02" db="EMBL/GenBank/DDBJ databases">
        <title>Deep-cultivation of Planctomycetes and their phenomic and genomic characterization uncovers novel biology.</title>
        <authorList>
            <person name="Wiegand S."/>
            <person name="Jogler M."/>
            <person name="Boedeker C."/>
            <person name="Pinto D."/>
            <person name="Vollmers J."/>
            <person name="Rivas-Marin E."/>
            <person name="Kohn T."/>
            <person name="Peeters S.H."/>
            <person name="Heuer A."/>
            <person name="Rast P."/>
            <person name="Oberbeckmann S."/>
            <person name="Bunk B."/>
            <person name="Jeske O."/>
            <person name="Meyerdierks A."/>
            <person name="Storesund J.E."/>
            <person name="Kallscheuer N."/>
            <person name="Luecker S."/>
            <person name="Lage O.M."/>
            <person name="Pohl T."/>
            <person name="Merkel B.J."/>
            <person name="Hornburger P."/>
            <person name="Mueller R.-W."/>
            <person name="Bruemmer F."/>
            <person name="Labrenz M."/>
            <person name="Spormann A.M."/>
            <person name="Op den Camp H."/>
            <person name="Overmann J."/>
            <person name="Amann R."/>
            <person name="Jetten M.S.M."/>
            <person name="Mascher T."/>
            <person name="Medema M.H."/>
            <person name="Devos D.P."/>
            <person name="Kaster A.-K."/>
            <person name="Ovreas L."/>
            <person name="Rohde M."/>
            <person name="Galperin M.Y."/>
            <person name="Jogler C."/>
        </authorList>
    </citation>
    <scope>NUCLEOTIDE SEQUENCE [LARGE SCALE GENOMIC DNA]</scope>
    <source>
        <strain evidence="2 3">Pla110</strain>
    </source>
</reference>
<dbReference type="RefSeq" id="WP_144995237.1">
    <property type="nucleotide sequence ID" value="NZ_CP036281.1"/>
</dbReference>
<dbReference type="AlphaFoldDB" id="A0A518CLK9"/>
<name>A0A518CLK9_9PLAN</name>
<feature type="chain" id="PRO_5022032101" description="Glycosyl hydrolase family 32 N-terminal domain-containing protein" evidence="1">
    <location>
        <begin position="25"/>
        <end position="537"/>
    </location>
</feature>
<dbReference type="EMBL" id="CP036281">
    <property type="protein sequence ID" value="QDU80110.1"/>
    <property type="molecule type" value="Genomic_DNA"/>
</dbReference>
<evidence type="ECO:0000256" key="1">
    <source>
        <dbReference type="SAM" id="SignalP"/>
    </source>
</evidence>
<sequence length="537" mass="60037" precursor="true">MPIYVHRYVTCAVLLLVLATFAHAPTVAEEVRTIPVGQRQLFLDATTIQEIDGLHSTMHSPTKRGAVLKPDVDSDGSRVQTYGTIPMWSPEENIFRMVYMAFPMENHNQIGAALATSKDGIHWTKPNLDQGVTVRGSSRNNRVFVERDLRWGDNALFNVIYDASDPDPGRRYKGLLGVNGRFPVVSGDCIHWTKSADVRIPSGDTSTLTYDEDRHRYLAILKSSSKYGRAAALSVSTDFDQWSNPRLCFSTDDQDQQIALDVIRQRIQDPRLATPLFVDPEPTDDFKPPKGHIPTWRAECYSLSVFPYEGVYIGLPMIYYPTGLSLPDRNNTVGFHHIQLAMSRDLTDWKRLGDRKAFIAPSAVDNGLTGVFDRQQLMPPSRPLVMGEELWFYYTGFKTRIPPYTRNSDGSPRDPSSLTAHEQADLEDGWAAICLAVLRRDGFISLDAGEEEGTLLTTPFILDGNSLRINADAESGSIIVSVLDEAGQTIAVSEPVTGDHTRAALRWSSGDLKKAQGKAVSLRFTLRQTQLYSFWYE</sequence>